<sequence>MSSWNNGTSTCMGQALQEQKINCKYVSSPSRLLAALKKQYGDSNYRVEMRHNCYSIMYPMTEQQIDVVRLLRFVNSETRRL</sequence>
<reference evidence="1" key="1">
    <citation type="submission" date="2021-06" db="EMBL/GenBank/DDBJ databases">
        <title>Comparative genomics, transcriptomics and evolutionary studies reveal genomic signatures of adaptation to plant cell wall in hemibiotrophic fungi.</title>
        <authorList>
            <consortium name="DOE Joint Genome Institute"/>
            <person name="Baroncelli R."/>
            <person name="Diaz J.F."/>
            <person name="Benocci T."/>
            <person name="Peng M."/>
            <person name="Battaglia E."/>
            <person name="Haridas S."/>
            <person name="Andreopoulos W."/>
            <person name="Labutti K."/>
            <person name="Pangilinan J."/>
            <person name="Floch G.L."/>
            <person name="Makela M.R."/>
            <person name="Henrissat B."/>
            <person name="Grigoriev I.V."/>
            <person name="Crouch J.A."/>
            <person name="De Vries R.P."/>
            <person name="Sukno S.A."/>
            <person name="Thon M.R."/>
        </authorList>
    </citation>
    <scope>NUCLEOTIDE SEQUENCE</scope>
    <source>
        <strain evidence="1">MAFF235873</strain>
    </source>
</reference>
<feature type="non-terminal residue" evidence="1">
    <location>
        <position position="81"/>
    </location>
</feature>
<dbReference type="AlphaFoldDB" id="A0AAD9M0G8"/>
<evidence type="ECO:0000313" key="2">
    <source>
        <dbReference type="Proteomes" id="UP001232148"/>
    </source>
</evidence>
<dbReference type="Proteomes" id="UP001232148">
    <property type="component" value="Unassembled WGS sequence"/>
</dbReference>
<comment type="caution">
    <text evidence="1">The sequence shown here is derived from an EMBL/GenBank/DDBJ whole genome shotgun (WGS) entry which is preliminary data.</text>
</comment>
<gene>
    <name evidence="1" type="ORF">LX32DRAFT_643428</name>
</gene>
<accession>A0AAD9M0G8</accession>
<keyword evidence="2" id="KW-1185">Reference proteome</keyword>
<evidence type="ECO:0000313" key="1">
    <source>
        <dbReference type="EMBL" id="KAK2024643.1"/>
    </source>
</evidence>
<proteinExistence type="predicted"/>
<organism evidence="1 2">
    <name type="scientific">Colletotrichum zoysiae</name>
    <dbReference type="NCBI Taxonomy" id="1216348"/>
    <lineage>
        <taxon>Eukaryota</taxon>
        <taxon>Fungi</taxon>
        <taxon>Dikarya</taxon>
        <taxon>Ascomycota</taxon>
        <taxon>Pezizomycotina</taxon>
        <taxon>Sordariomycetes</taxon>
        <taxon>Hypocreomycetidae</taxon>
        <taxon>Glomerellales</taxon>
        <taxon>Glomerellaceae</taxon>
        <taxon>Colletotrichum</taxon>
        <taxon>Colletotrichum graminicola species complex</taxon>
    </lineage>
</organism>
<protein>
    <submittedName>
        <fullName evidence="1">Uncharacterized protein</fullName>
    </submittedName>
</protein>
<dbReference type="EMBL" id="MU842958">
    <property type="protein sequence ID" value="KAK2024643.1"/>
    <property type="molecule type" value="Genomic_DNA"/>
</dbReference>
<name>A0AAD9M0G8_9PEZI</name>